<feature type="domain" description="Chitin-binding type-3" evidence="4">
    <location>
        <begin position="381"/>
        <end position="429"/>
    </location>
</feature>
<feature type="domain" description="Chitin-binding type-3" evidence="4">
    <location>
        <begin position="449"/>
        <end position="497"/>
    </location>
</feature>
<feature type="transmembrane region" description="Helical" evidence="3">
    <location>
        <begin position="7"/>
        <end position="27"/>
    </location>
</feature>
<dbReference type="SUPFAM" id="SSF51445">
    <property type="entry name" value="(Trans)glycosidases"/>
    <property type="match status" value="1"/>
</dbReference>
<keyword evidence="1 5" id="KW-0378">Hydrolase</keyword>
<dbReference type="CDD" id="cd06543">
    <property type="entry name" value="GH18_PF-ChiA-like"/>
    <property type="match status" value="1"/>
</dbReference>
<evidence type="ECO:0000256" key="1">
    <source>
        <dbReference type="ARBA" id="ARBA00022801"/>
    </source>
</evidence>
<keyword evidence="2" id="KW-0624">Polysaccharide degradation</keyword>
<dbReference type="PATRIC" id="fig|1415168.3.peg.2838"/>
<dbReference type="AlphaFoldDB" id="A0A084A709"/>
<dbReference type="Gene3D" id="2.10.10.20">
    <property type="entry name" value="Carbohydrate-binding module superfamily 5/12"/>
    <property type="match status" value="2"/>
</dbReference>
<name>A0A084A709_LACLC</name>
<dbReference type="PANTHER" id="PTHR42976:SF1">
    <property type="entry name" value="GH18 DOMAIN-CONTAINING PROTEIN-RELATED"/>
    <property type="match status" value="1"/>
</dbReference>
<dbReference type="InterPro" id="IPR017853">
    <property type="entry name" value="GH"/>
</dbReference>
<evidence type="ECO:0000259" key="4">
    <source>
        <dbReference type="SMART" id="SM00495"/>
    </source>
</evidence>
<dbReference type="GO" id="GO:0004553">
    <property type="term" value="F:hydrolase activity, hydrolyzing O-glycosyl compounds"/>
    <property type="evidence" value="ECO:0007669"/>
    <property type="project" value="InterPro"/>
</dbReference>
<evidence type="ECO:0000256" key="2">
    <source>
        <dbReference type="ARBA" id="ARBA00023326"/>
    </source>
</evidence>
<keyword evidence="3" id="KW-1133">Transmembrane helix</keyword>
<evidence type="ECO:0000256" key="3">
    <source>
        <dbReference type="SAM" id="Phobius"/>
    </source>
</evidence>
<keyword evidence="2" id="KW-0119">Carbohydrate metabolism</keyword>
<dbReference type="GO" id="GO:0030246">
    <property type="term" value="F:carbohydrate binding"/>
    <property type="evidence" value="ECO:0007669"/>
    <property type="project" value="InterPro"/>
</dbReference>
<protein>
    <submittedName>
        <fullName evidence="5">Glycosylhydrolase</fullName>
    </submittedName>
</protein>
<gene>
    <name evidence="5" type="ORF">U725_02783</name>
</gene>
<dbReference type="SUPFAM" id="SSF51055">
    <property type="entry name" value="Carbohydrate binding domain"/>
    <property type="match status" value="2"/>
</dbReference>
<keyword evidence="3" id="KW-0812">Transmembrane</keyword>
<dbReference type="SMART" id="SM00495">
    <property type="entry name" value="ChtBD3"/>
    <property type="match status" value="2"/>
</dbReference>
<dbReference type="Gene3D" id="3.20.20.80">
    <property type="entry name" value="Glycosidases"/>
    <property type="match status" value="1"/>
</dbReference>
<evidence type="ECO:0000313" key="6">
    <source>
        <dbReference type="Proteomes" id="UP000028401"/>
    </source>
</evidence>
<sequence length="508" mass="56579">MKKKISFLRLFILLGIITVAGLLYFNIGHIVSKSVGKEKVKEKPWFASYVDATLMPQFDFEHVEGNLVFSFVVASDKDNSPSWGNAYSLDEAETSLDLERHIARVRQNNGDVVISFGGLINHELAQKHTAPKALMSAYESVVVRYAVNTIDLDLENEGLTDVAAGKVRAQAIAELQKKRKKASKPLAVWLTLPVSTDGLTSDGVNAVKILLDEDVELAGVNGMTMNFGETRKPDLSMGKNAIQALKKLHAQLKKIYQDKKIFLSDKAFWAKIGATPMIGQNDLSNEIFTLADAKTLNQFAQKSGLGRLSIWSANRDRASTTSSVHTNVVSNFYSGVEQEDQAFSKILKVGFEGNLLANTTKETVSDLTEEDLIDHPKTSPYQIWSKDKTYLAKTKVVWQHNVYQAKWWTIGDEPNVPLTNSDANPWVLLGPVLKGEKPVSIPVLKDGTYESWGNEKVYKVGDRVMVGSNGYVAKWWNQDETPEKAIINPNDSPWRPMTESEIMEVLKK</sequence>
<dbReference type="Proteomes" id="UP000028401">
    <property type="component" value="Unassembled WGS sequence"/>
</dbReference>
<evidence type="ECO:0000313" key="5">
    <source>
        <dbReference type="EMBL" id="KEY61088.1"/>
    </source>
</evidence>
<dbReference type="GO" id="GO:0000272">
    <property type="term" value="P:polysaccharide catabolic process"/>
    <property type="evidence" value="ECO:0007669"/>
    <property type="project" value="UniProtKB-KW"/>
</dbReference>
<dbReference type="GO" id="GO:0005576">
    <property type="term" value="C:extracellular region"/>
    <property type="evidence" value="ECO:0007669"/>
    <property type="project" value="InterPro"/>
</dbReference>
<dbReference type="EMBL" id="AZSI01000228">
    <property type="protein sequence ID" value="KEY61088.1"/>
    <property type="molecule type" value="Genomic_DNA"/>
</dbReference>
<accession>A0A084A709</accession>
<dbReference type="InterPro" id="IPR036573">
    <property type="entry name" value="CBM_sf_5/12"/>
</dbReference>
<reference evidence="5 6" key="1">
    <citation type="submission" date="2014-06" db="EMBL/GenBank/DDBJ databases">
        <title>Draft genome sequence of the putrescine producing strain Lactococcus lactis subsp cremoris GE214.</title>
        <authorList>
            <person name="Ladero V."/>
            <person name="Linares D.M."/>
            <person name="del Rio B."/>
            <person name="Mayo B."/>
            <person name="Martin M.C."/>
            <person name="Fernandez M."/>
            <person name="Alvarez M.A."/>
        </authorList>
    </citation>
    <scope>NUCLEOTIDE SEQUENCE [LARGE SCALE GENOMIC DNA]</scope>
    <source>
        <strain evidence="5 6">GE214</strain>
    </source>
</reference>
<organism evidence="5 6">
    <name type="scientific">Lactococcus cremoris subsp. cremoris GE214</name>
    <dbReference type="NCBI Taxonomy" id="1415168"/>
    <lineage>
        <taxon>Bacteria</taxon>
        <taxon>Bacillati</taxon>
        <taxon>Bacillota</taxon>
        <taxon>Bacilli</taxon>
        <taxon>Lactobacillales</taxon>
        <taxon>Streptococcaceae</taxon>
        <taxon>Lactococcus</taxon>
        <taxon>Lactococcus cremoris subsp. cremoris</taxon>
    </lineage>
</organism>
<dbReference type="InterPro" id="IPR052750">
    <property type="entry name" value="GH18_Chitinase"/>
</dbReference>
<proteinExistence type="predicted"/>
<keyword evidence="3" id="KW-0472">Membrane</keyword>
<dbReference type="InterPro" id="IPR003610">
    <property type="entry name" value="CBM5/12"/>
</dbReference>
<dbReference type="CDD" id="cd12215">
    <property type="entry name" value="ChiC_BD"/>
    <property type="match status" value="2"/>
</dbReference>
<comment type="caution">
    <text evidence="5">The sequence shown here is derived from an EMBL/GenBank/DDBJ whole genome shotgun (WGS) entry which is preliminary data.</text>
</comment>
<dbReference type="PANTHER" id="PTHR42976">
    <property type="entry name" value="BIFUNCTIONAL CHITINASE/LYSOZYME-RELATED"/>
    <property type="match status" value="1"/>
</dbReference>